<evidence type="ECO:0000256" key="1">
    <source>
        <dbReference type="SAM" id="SignalP"/>
    </source>
</evidence>
<organism evidence="2">
    <name type="scientific">Anopheles darlingi</name>
    <name type="common">Mosquito</name>
    <dbReference type="NCBI Taxonomy" id="43151"/>
    <lineage>
        <taxon>Eukaryota</taxon>
        <taxon>Metazoa</taxon>
        <taxon>Ecdysozoa</taxon>
        <taxon>Arthropoda</taxon>
        <taxon>Hexapoda</taxon>
        <taxon>Insecta</taxon>
        <taxon>Pterygota</taxon>
        <taxon>Neoptera</taxon>
        <taxon>Endopterygota</taxon>
        <taxon>Diptera</taxon>
        <taxon>Nematocera</taxon>
        <taxon>Culicoidea</taxon>
        <taxon>Culicidae</taxon>
        <taxon>Anophelinae</taxon>
        <taxon>Anopheles</taxon>
    </lineage>
</organism>
<keyword evidence="1" id="KW-0732">Signal</keyword>
<protein>
    <submittedName>
        <fullName evidence="2">Putative secreted protein</fullName>
    </submittedName>
</protein>
<dbReference type="AlphaFoldDB" id="A0A2M4DIL4"/>
<sequence length="69" mass="6709">MTTTLITCVPIATAAGAAGVTFGAAGRSTAATAAATGATDTGGRGVQLGIANVEGRRMADALLDEVRCR</sequence>
<evidence type="ECO:0000313" key="2">
    <source>
        <dbReference type="EMBL" id="MBW77401.1"/>
    </source>
</evidence>
<proteinExistence type="predicted"/>
<reference evidence="2" key="1">
    <citation type="submission" date="2018-01" db="EMBL/GenBank/DDBJ databases">
        <title>An insight into the sialome of Amazonian anophelines.</title>
        <authorList>
            <person name="Ribeiro J.M."/>
            <person name="Scarpassa V."/>
            <person name="Calvo E."/>
        </authorList>
    </citation>
    <scope>NUCLEOTIDE SEQUENCE</scope>
</reference>
<feature type="chain" id="PRO_5014882677" evidence="1">
    <location>
        <begin position="20"/>
        <end position="69"/>
    </location>
</feature>
<name>A0A2M4DIL4_ANODA</name>
<feature type="signal peptide" evidence="1">
    <location>
        <begin position="1"/>
        <end position="19"/>
    </location>
</feature>
<dbReference type="EMBL" id="GGFL01013223">
    <property type="protein sequence ID" value="MBW77401.1"/>
    <property type="molecule type" value="Transcribed_RNA"/>
</dbReference>
<accession>A0A2M4DIL4</accession>